<evidence type="ECO:0000313" key="4">
    <source>
        <dbReference type="EMBL" id="KKP06846.1"/>
    </source>
</evidence>
<proteinExistence type="inferred from homology"/>
<dbReference type="GO" id="GO:0016491">
    <property type="term" value="F:oxidoreductase activity"/>
    <property type="evidence" value="ECO:0007669"/>
    <property type="project" value="UniProtKB-KW"/>
</dbReference>
<dbReference type="EMBL" id="JOKZ01000017">
    <property type="protein sequence ID" value="KKP06846.1"/>
    <property type="molecule type" value="Genomic_DNA"/>
</dbReference>
<comment type="similarity">
    <text evidence="1 3">Belongs to the short-chain dehydrogenases/reductases (SDR) family.</text>
</comment>
<name>A0A0F9XQD9_TRIHA</name>
<sequence length="327" mass="36072">MVREYNTDTTADDLLKDLSGEIKGKMVLITGVSQGTLGGVFVEYVAKAAPAGLILAGRSLAKVQITADALKAAHPDIDIHTLHIDLASLAAVREAATTVNSWKDVPHIDVLVNNAGIMAVPYATTVDGFELQLANNHLGPFLFTNLIMDKILASKTPRVVNIASTGHRLHPIRWFDYNFQDGETYNCWHAYGQSKTANMLMAISLAEKLGSRGLTAFSLHPGTFKTQLSAHIDFSVEWPEMVAADRMLGNSEGWRDDFKFKTLERGVTTHIYAAFEPSLKEHNGVYLEDAHIADPYVQTVKPWGTSKVEADRLWKLSEKLVGQEFSY</sequence>
<reference evidence="5" key="1">
    <citation type="journal article" date="2015" name="Genome Announc.">
        <title>Draft whole-genome sequence of the biocontrol agent Trichoderma harzianum T6776.</title>
        <authorList>
            <person name="Baroncelli R."/>
            <person name="Piaggeschi G."/>
            <person name="Fiorini L."/>
            <person name="Bertolini E."/>
            <person name="Zapparata A."/>
            <person name="Pe M.E."/>
            <person name="Sarrocco S."/>
            <person name="Vannacci G."/>
        </authorList>
    </citation>
    <scope>NUCLEOTIDE SEQUENCE [LARGE SCALE GENOMIC DNA]</scope>
    <source>
        <strain evidence="5">T6776</strain>
    </source>
</reference>
<gene>
    <name evidence="4" type="ORF">THAR02_01043</name>
</gene>
<dbReference type="OMA" id="DPWGWVD"/>
<evidence type="ECO:0000256" key="2">
    <source>
        <dbReference type="ARBA" id="ARBA00023002"/>
    </source>
</evidence>
<protein>
    <submittedName>
        <fullName evidence="4">WW domain-containing oxidoreductase</fullName>
    </submittedName>
</protein>
<evidence type="ECO:0000256" key="1">
    <source>
        <dbReference type="ARBA" id="ARBA00006484"/>
    </source>
</evidence>
<dbReference type="OrthoDB" id="191139at2759"/>
<dbReference type="AlphaFoldDB" id="A0A0F9XQD9"/>
<dbReference type="Proteomes" id="UP000034112">
    <property type="component" value="Unassembled WGS sequence"/>
</dbReference>
<comment type="caution">
    <text evidence="4">The sequence shown here is derived from an EMBL/GenBank/DDBJ whole genome shotgun (WGS) entry which is preliminary data.</text>
</comment>
<dbReference type="InterPro" id="IPR036291">
    <property type="entry name" value="NAD(P)-bd_dom_sf"/>
</dbReference>
<evidence type="ECO:0000256" key="3">
    <source>
        <dbReference type="RuleBase" id="RU000363"/>
    </source>
</evidence>
<dbReference type="PANTHER" id="PTHR24320:SF283">
    <property type="entry name" value="RETINOL DEHYDROGENASE 11"/>
    <property type="match status" value="1"/>
</dbReference>
<dbReference type="Gene3D" id="3.40.50.720">
    <property type="entry name" value="NAD(P)-binding Rossmann-like Domain"/>
    <property type="match status" value="1"/>
</dbReference>
<dbReference type="SUPFAM" id="SSF51735">
    <property type="entry name" value="NAD(P)-binding Rossmann-fold domains"/>
    <property type="match status" value="1"/>
</dbReference>
<dbReference type="InterPro" id="IPR002347">
    <property type="entry name" value="SDR_fam"/>
</dbReference>
<dbReference type="PRINTS" id="PR00080">
    <property type="entry name" value="SDRFAMILY"/>
</dbReference>
<accession>A0A0F9XQD9</accession>
<organism evidence="4 5">
    <name type="scientific">Trichoderma harzianum</name>
    <name type="common">Hypocrea lixii</name>
    <dbReference type="NCBI Taxonomy" id="5544"/>
    <lineage>
        <taxon>Eukaryota</taxon>
        <taxon>Fungi</taxon>
        <taxon>Dikarya</taxon>
        <taxon>Ascomycota</taxon>
        <taxon>Pezizomycotina</taxon>
        <taxon>Sordariomycetes</taxon>
        <taxon>Hypocreomycetidae</taxon>
        <taxon>Hypocreales</taxon>
        <taxon>Hypocreaceae</taxon>
        <taxon>Trichoderma</taxon>
    </lineage>
</organism>
<dbReference type="PRINTS" id="PR00081">
    <property type="entry name" value="GDHRDH"/>
</dbReference>
<keyword evidence="2" id="KW-0560">Oxidoreductase</keyword>
<dbReference type="Pfam" id="PF00106">
    <property type="entry name" value="adh_short"/>
    <property type="match status" value="1"/>
</dbReference>
<evidence type="ECO:0000313" key="5">
    <source>
        <dbReference type="Proteomes" id="UP000034112"/>
    </source>
</evidence>
<dbReference type="PANTHER" id="PTHR24320">
    <property type="entry name" value="RETINOL DEHYDROGENASE"/>
    <property type="match status" value="1"/>
</dbReference>